<dbReference type="PIR" id="A72649">
    <property type="entry name" value="A72649"/>
</dbReference>
<proteinExistence type="predicted"/>
<protein>
    <recommendedName>
        <fullName evidence="4">Zn ribbon-containing protein</fullName>
    </recommendedName>
</protein>
<dbReference type="AlphaFoldDB" id="Q9YEF3"/>
<evidence type="ECO:0000313" key="2">
    <source>
        <dbReference type="EMBL" id="BAA79593.2"/>
    </source>
</evidence>
<dbReference type="InterPro" id="IPR038567">
    <property type="entry name" value="T_Elf1_sf"/>
</dbReference>
<sequence length="112" mass="12405">MGRRRRKRMRRQVRTVPQVYKRYFTCPRCGSLTLSITLTQAKDEEGNVKAGVKRAVAVCGNCGLRCEMEVPEGLEKVDVYNLVSDAYFEGRGCGEVGGEEEEASGEAPGEEV</sequence>
<dbReference type="STRING" id="272557.APE_0623.1"/>
<keyword evidence="1" id="KW-0862">Zinc</keyword>
<dbReference type="RefSeq" id="WP_010865870.1">
    <property type="nucleotide sequence ID" value="NC_000854.2"/>
</dbReference>
<evidence type="ECO:0000256" key="1">
    <source>
        <dbReference type="ARBA" id="ARBA00022833"/>
    </source>
</evidence>
<keyword evidence="3" id="KW-1185">Reference proteome</keyword>
<dbReference type="InterPro" id="IPR007808">
    <property type="entry name" value="Elf1"/>
</dbReference>
<dbReference type="eggNOG" id="arCOG04136">
    <property type="taxonomic scope" value="Archaea"/>
</dbReference>
<reference evidence="2 3" key="1">
    <citation type="journal article" date="1999" name="DNA Res.">
        <title>Complete genome sequence of an aerobic hyper-thermophilic crenarchaeon, Aeropyrum pernix K1.</title>
        <authorList>
            <person name="Kawarabayasi Y."/>
            <person name="Hino Y."/>
            <person name="Horikawa H."/>
            <person name="Yamazaki S."/>
            <person name="Haikawa Y."/>
            <person name="Jin-no K."/>
            <person name="Takahashi M."/>
            <person name="Sekine M."/>
            <person name="Baba S."/>
            <person name="Ankai A."/>
            <person name="Kosugi H."/>
            <person name="Hosoyama A."/>
            <person name="Fukui S."/>
            <person name="Nagai Y."/>
            <person name="Nishijima K."/>
            <person name="Nakazawa H."/>
            <person name="Takamiya M."/>
            <person name="Masuda S."/>
            <person name="Funahashi T."/>
            <person name="Tanaka T."/>
            <person name="Kudoh Y."/>
            <person name="Yamazaki J."/>
            <person name="Kushida N."/>
            <person name="Oguchi A."/>
            <person name="Aoki K."/>
            <person name="Kubota K."/>
            <person name="Nakamura Y."/>
            <person name="Nomura N."/>
            <person name="Sako Y."/>
            <person name="Kikuchi H."/>
        </authorList>
    </citation>
    <scope>NUCLEOTIDE SEQUENCE [LARGE SCALE GENOMIC DNA]</scope>
    <source>
        <strain evidence="3">ATCC 700893 / DSM 11879 / JCM 9820 / NBRC 100138 / K1</strain>
    </source>
</reference>
<dbReference type="KEGG" id="ape:APE_0623.1"/>
<dbReference type="EnsemblBacteria" id="BAA79593">
    <property type="protein sequence ID" value="BAA79593"/>
    <property type="gene ID" value="APE_0623.1"/>
</dbReference>
<evidence type="ECO:0000313" key="3">
    <source>
        <dbReference type="Proteomes" id="UP000002518"/>
    </source>
</evidence>
<evidence type="ECO:0008006" key="4">
    <source>
        <dbReference type="Google" id="ProtNLM"/>
    </source>
</evidence>
<dbReference type="Pfam" id="PF05129">
    <property type="entry name" value="Zn_ribbon_Elf1"/>
    <property type="match status" value="1"/>
</dbReference>
<dbReference type="GeneID" id="1444773"/>
<accession>Q9YEF3</accession>
<dbReference type="Gene3D" id="2.20.25.190">
    <property type="match status" value="1"/>
</dbReference>
<dbReference type="SUPFAM" id="SSF57783">
    <property type="entry name" value="Zinc beta-ribbon"/>
    <property type="match status" value="1"/>
</dbReference>
<organism evidence="2 3">
    <name type="scientific">Aeropyrum pernix (strain ATCC 700893 / DSM 11879 / JCM 9820 / NBRC 100138 / K1)</name>
    <dbReference type="NCBI Taxonomy" id="272557"/>
    <lineage>
        <taxon>Archaea</taxon>
        <taxon>Thermoproteota</taxon>
        <taxon>Thermoprotei</taxon>
        <taxon>Desulfurococcales</taxon>
        <taxon>Desulfurococcaceae</taxon>
        <taxon>Aeropyrum</taxon>
    </lineage>
</organism>
<name>Q9YEF3_AERPE</name>
<dbReference type="EMBL" id="BA000002">
    <property type="protein sequence ID" value="BAA79593.2"/>
    <property type="molecule type" value="Genomic_DNA"/>
</dbReference>
<dbReference type="Proteomes" id="UP000002518">
    <property type="component" value="Chromosome"/>
</dbReference>
<gene>
    <name evidence="2" type="ordered locus">APE_0623.1</name>
</gene>